<keyword evidence="4" id="KW-0812">Transmembrane</keyword>
<dbReference type="Gene3D" id="3.40.50.720">
    <property type="entry name" value="NAD(P)-binding Rossmann-like Domain"/>
    <property type="match status" value="1"/>
</dbReference>
<sequence length="408" mass="46894">MSHDLQKKIAYTCFAINAVVFVTVFYKQYKKGKDNKDDQDNQDNIDNKDDKDNKDNIDNKDDKGKYNKDNIDNKDDKGKDENQNENENENQNVNENENEFEFSKFVEFPDLIHICFTNATNPLAYSLIFQVIGGNLFTDTPLAIHLLDQKENEKKLNGIVMEIQDCAYSSVKQILPTSNAEEAFDGCDFAFLIEPYKEDEKKNDLDHLKENAILFKTYGNAISKKVNQDFRAVVVENRAKTVLSKKFLVHPESIQDIFVWGHNSSLTKFPDFSNACYIQNGEEQKFVNSESESEQNDFVNKFNERTQLIQQKKKSPNYISIAKATCDQINDWIVNPTNKLTSVGVYSKGEYGVEKGMVFSFPCFSNGSDWNVKKKISLSNPAVNSMNLSKQELKKEWEEILKLNNNNN</sequence>
<gene>
    <name evidence="6" type="ORF">M0811_01838</name>
</gene>
<feature type="transmembrane region" description="Helical" evidence="4">
    <location>
        <begin position="9"/>
        <end position="26"/>
    </location>
</feature>
<evidence type="ECO:0000256" key="3">
    <source>
        <dbReference type="SAM" id="MobiDB-lite"/>
    </source>
</evidence>
<dbReference type="EMBL" id="JAPDFW010000092">
    <property type="protein sequence ID" value="KAJ5070857.1"/>
    <property type="molecule type" value="Genomic_DNA"/>
</dbReference>
<accession>A0A9Q0R889</accession>
<dbReference type="GO" id="GO:0016616">
    <property type="term" value="F:oxidoreductase activity, acting on the CH-OH group of donors, NAD or NADP as acceptor"/>
    <property type="evidence" value="ECO:0007669"/>
    <property type="project" value="InterPro"/>
</dbReference>
<dbReference type="Pfam" id="PF02866">
    <property type="entry name" value="Ldh_1_C"/>
    <property type="match status" value="1"/>
</dbReference>
<comment type="similarity">
    <text evidence="1">Belongs to the LDH/MDH superfamily. MDH type 2 family.</text>
</comment>
<dbReference type="GO" id="GO:0006108">
    <property type="term" value="P:malate metabolic process"/>
    <property type="evidence" value="ECO:0007669"/>
    <property type="project" value="InterPro"/>
</dbReference>
<feature type="compositionally biased region" description="Basic and acidic residues" evidence="3">
    <location>
        <begin position="32"/>
        <end position="82"/>
    </location>
</feature>
<dbReference type="AlphaFoldDB" id="A0A9Q0R889"/>
<keyword evidence="7" id="KW-1185">Reference proteome</keyword>
<dbReference type="InterPro" id="IPR010945">
    <property type="entry name" value="Malate_DH_type2"/>
</dbReference>
<dbReference type="SUPFAM" id="SSF51735">
    <property type="entry name" value="NAD(P)-binding Rossmann-fold domains"/>
    <property type="match status" value="1"/>
</dbReference>
<evidence type="ECO:0000256" key="2">
    <source>
        <dbReference type="ARBA" id="ARBA00023002"/>
    </source>
</evidence>
<keyword evidence="4" id="KW-0472">Membrane</keyword>
<organism evidence="6 7">
    <name type="scientific">Anaeramoeba ignava</name>
    <name type="common">Anaerobic marine amoeba</name>
    <dbReference type="NCBI Taxonomy" id="1746090"/>
    <lineage>
        <taxon>Eukaryota</taxon>
        <taxon>Metamonada</taxon>
        <taxon>Anaeramoebidae</taxon>
        <taxon>Anaeramoeba</taxon>
    </lineage>
</organism>
<dbReference type="InterPro" id="IPR036291">
    <property type="entry name" value="NAD(P)-bd_dom_sf"/>
</dbReference>
<reference evidence="6" key="1">
    <citation type="submission" date="2022-10" db="EMBL/GenBank/DDBJ databases">
        <title>Novel sulphate-reducing endosymbionts in the free-living metamonad Anaeramoeba.</title>
        <authorList>
            <person name="Jerlstrom-Hultqvist J."/>
            <person name="Cepicka I."/>
            <person name="Gallot-Lavallee L."/>
            <person name="Salas-Leiva D."/>
            <person name="Curtis B.A."/>
            <person name="Zahonova K."/>
            <person name="Pipaliya S."/>
            <person name="Dacks J."/>
            <person name="Roger A.J."/>
        </authorList>
    </citation>
    <scope>NUCLEOTIDE SEQUENCE</scope>
    <source>
        <strain evidence="6">BMAN</strain>
    </source>
</reference>
<evidence type="ECO:0000313" key="6">
    <source>
        <dbReference type="EMBL" id="KAJ5070857.1"/>
    </source>
</evidence>
<feature type="domain" description="Lactate/malate dehydrogenase C-terminal" evidence="5">
    <location>
        <begin position="237"/>
        <end position="402"/>
    </location>
</feature>
<comment type="caution">
    <text evidence="6">The sequence shown here is derived from an EMBL/GenBank/DDBJ whole genome shotgun (WGS) entry which is preliminary data.</text>
</comment>
<feature type="region of interest" description="Disordered" evidence="3">
    <location>
        <begin position="32"/>
        <end position="96"/>
    </location>
</feature>
<evidence type="ECO:0000313" key="7">
    <source>
        <dbReference type="Proteomes" id="UP001149090"/>
    </source>
</evidence>
<protein>
    <submittedName>
        <fullName evidence="6">Malate dehydrogenase</fullName>
    </submittedName>
</protein>
<evidence type="ECO:0000256" key="4">
    <source>
        <dbReference type="SAM" id="Phobius"/>
    </source>
</evidence>
<proteinExistence type="inferred from homology"/>
<dbReference type="InterPro" id="IPR015955">
    <property type="entry name" value="Lactate_DH/Glyco_Ohase_4_C"/>
</dbReference>
<dbReference type="OrthoDB" id="1510206at2759"/>
<name>A0A9Q0R889_ANAIG</name>
<dbReference type="SUPFAM" id="SSF56327">
    <property type="entry name" value="LDH C-terminal domain-like"/>
    <property type="match status" value="1"/>
</dbReference>
<keyword evidence="4" id="KW-1133">Transmembrane helix</keyword>
<dbReference type="Gene3D" id="3.90.110.10">
    <property type="entry name" value="Lactate dehydrogenase/glycoside hydrolase, family 4, C-terminal"/>
    <property type="match status" value="1"/>
</dbReference>
<dbReference type="Proteomes" id="UP001149090">
    <property type="component" value="Unassembled WGS sequence"/>
</dbReference>
<dbReference type="GO" id="GO:0016615">
    <property type="term" value="F:malate dehydrogenase activity"/>
    <property type="evidence" value="ECO:0007669"/>
    <property type="project" value="InterPro"/>
</dbReference>
<keyword evidence="2" id="KW-0560">Oxidoreductase</keyword>
<dbReference type="InterPro" id="IPR022383">
    <property type="entry name" value="Lactate/malate_DH_C"/>
</dbReference>
<evidence type="ECO:0000256" key="1">
    <source>
        <dbReference type="ARBA" id="ARBA00009613"/>
    </source>
</evidence>
<evidence type="ECO:0000259" key="5">
    <source>
        <dbReference type="Pfam" id="PF02866"/>
    </source>
</evidence>
<dbReference type="PANTHER" id="PTHR23382">
    <property type="entry name" value="MALATE DEHYDROGENASE"/>
    <property type="match status" value="1"/>
</dbReference>